<dbReference type="InterPro" id="IPR056203">
    <property type="entry name" value="Cds6_C"/>
</dbReference>
<dbReference type="SUPFAM" id="SSF48452">
    <property type="entry name" value="TPR-like"/>
    <property type="match status" value="1"/>
</dbReference>
<dbReference type="Pfam" id="PF13414">
    <property type="entry name" value="TPR_11"/>
    <property type="match status" value="1"/>
</dbReference>
<dbReference type="PROSITE" id="PS50005">
    <property type="entry name" value="TPR"/>
    <property type="match status" value="1"/>
</dbReference>
<evidence type="ECO:0000259" key="6">
    <source>
        <dbReference type="Pfam" id="PF24125"/>
    </source>
</evidence>
<dbReference type="InterPro" id="IPR032710">
    <property type="entry name" value="NTF2-like_dom_sf"/>
</dbReference>
<keyword evidence="5" id="KW-0732">Signal</keyword>
<evidence type="ECO:0000256" key="2">
    <source>
        <dbReference type="ARBA" id="ARBA00022803"/>
    </source>
</evidence>
<dbReference type="EMBL" id="SNXW01000003">
    <property type="protein sequence ID" value="TDP84737.1"/>
    <property type="molecule type" value="Genomic_DNA"/>
</dbReference>
<gene>
    <name evidence="7" type="ORF">EV672_103309</name>
</gene>
<dbReference type="PANTHER" id="PTHR44858">
    <property type="entry name" value="TETRATRICOPEPTIDE REPEAT PROTEIN 6"/>
    <property type="match status" value="1"/>
</dbReference>
<evidence type="ECO:0000313" key="7">
    <source>
        <dbReference type="EMBL" id="TDP84737.1"/>
    </source>
</evidence>
<dbReference type="OrthoDB" id="5294075at2"/>
<sequence length="369" mass="39533">MQTAVPHFGLRLTSIAAQCLAVAALSLSAFCARADDVADVQKLLAAGKNVEALQKADQFLSSKPRDPMMRFLRGISLSQAGRAPEAITAFTKLTEDYPELPEPFNNLAVLHAQQGQYDKARNALEMAIRTNPSYATAYENLGDVYAKLASQAYSKALQIDTRSAVAPKLAMIRDLFPKERNSIVTASASTVTPAPTPSPAPALSPAPAPKPVPAPVPVPAPAPAPVAPKPVETKPAETKPAETKPAEAKPSKAEADESARERDVANAVRAWADAWSRKDMDGYISSYSKDFNGGKTRKAWEQDRKERILGKRSISVKVSSLKITVNGNKAIAQFKQDYHADSLSVSSGKRLELVRSGGSWVIAKESTGS</sequence>
<evidence type="ECO:0000256" key="5">
    <source>
        <dbReference type="SAM" id="SignalP"/>
    </source>
</evidence>
<dbReference type="SMART" id="SM00028">
    <property type="entry name" value="TPR"/>
    <property type="match status" value="3"/>
</dbReference>
<feature type="domain" description="Cds6 C-terminal" evidence="6">
    <location>
        <begin position="264"/>
        <end position="365"/>
    </location>
</feature>
<keyword evidence="2 3" id="KW-0802">TPR repeat</keyword>
<name>A0A4R6RG28_9BURK</name>
<feature type="region of interest" description="Disordered" evidence="4">
    <location>
        <begin position="187"/>
        <end position="210"/>
    </location>
</feature>
<feature type="compositionally biased region" description="Pro residues" evidence="4">
    <location>
        <begin position="194"/>
        <end position="210"/>
    </location>
</feature>
<feature type="chain" id="PRO_5020369390" evidence="5">
    <location>
        <begin position="35"/>
        <end position="369"/>
    </location>
</feature>
<dbReference type="Gene3D" id="1.25.40.10">
    <property type="entry name" value="Tetratricopeptide repeat domain"/>
    <property type="match status" value="1"/>
</dbReference>
<comment type="caution">
    <text evidence="7">The sequence shown here is derived from an EMBL/GenBank/DDBJ whole genome shotgun (WGS) entry which is preliminary data.</text>
</comment>
<feature type="compositionally biased region" description="Basic and acidic residues" evidence="4">
    <location>
        <begin position="231"/>
        <end position="261"/>
    </location>
</feature>
<dbReference type="InterPro" id="IPR050498">
    <property type="entry name" value="Ycf3"/>
</dbReference>
<dbReference type="Pfam" id="PF24125">
    <property type="entry name" value="Cds6_C"/>
    <property type="match status" value="1"/>
</dbReference>
<evidence type="ECO:0000256" key="3">
    <source>
        <dbReference type="PROSITE-ProRule" id="PRU00339"/>
    </source>
</evidence>
<dbReference type="InterPro" id="IPR019734">
    <property type="entry name" value="TPR_rpt"/>
</dbReference>
<evidence type="ECO:0000313" key="8">
    <source>
        <dbReference type="Proteomes" id="UP000294593"/>
    </source>
</evidence>
<dbReference type="Gene3D" id="3.10.450.50">
    <property type="match status" value="1"/>
</dbReference>
<dbReference type="InterPro" id="IPR011990">
    <property type="entry name" value="TPR-like_helical_dom_sf"/>
</dbReference>
<evidence type="ECO:0000256" key="1">
    <source>
        <dbReference type="ARBA" id="ARBA00022737"/>
    </source>
</evidence>
<feature type="signal peptide" evidence="5">
    <location>
        <begin position="1"/>
        <end position="34"/>
    </location>
</feature>
<keyword evidence="1" id="KW-0677">Repeat</keyword>
<dbReference type="RefSeq" id="WP_133607956.1">
    <property type="nucleotide sequence ID" value="NZ_SNXW01000003.1"/>
</dbReference>
<feature type="repeat" description="TPR" evidence="3">
    <location>
        <begin position="101"/>
        <end position="134"/>
    </location>
</feature>
<proteinExistence type="predicted"/>
<dbReference type="SUPFAM" id="SSF54427">
    <property type="entry name" value="NTF2-like"/>
    <property type="match status" value="1"/>
</dbReference>
<evidence type="ECO:0000256" key="4">
    <source>
        <dbReference type="SAM" id="MobiDB-lite"/>
    </source>
</evidence>
<dbReference type="Pfam" id="PF13432">
    <property type="entry name" value="TPR_16"/>
    <property type="match status" value="1"/>
</dbReference>
<reference evidence="7 8" key="1">
    <citation type="submission" date="2019-03" db="EMBL/GenBank/DDBJ databases">
        <title>Genomic Encyclopedia of Type Strains, Phase IV (KMG-IV): sequencing the most valuable type-strain genomes for metagenomic binning, comparative biology and taxonomic classification.</title>
        <authorList>
            <person name="Goeker M."/>
        </authorList>
    </citation>
    <scope>NUCLEOTIDE SEQUENCE [LARGE SCALE GENOMIC DNA]</scope>
    <source>
        <strain evidence="7 8">DSM 11901</strain>
    </source>
</reference>
<keyword evidence="8" id="KW-1185">Reference proteome</keyword>
<dbReference type="AlphaFoldDB" id="A0A4R6RG28"/>
<accession>A0A4R6RG28</accession>
<dbReference type="Proteomes" id="UP000294593">
    <property type="component" value="Unassembled WGS sequence"/>
</dbReference>
<organism evidence="7 8">
    <name type="scientific">Aquabacterium commune</name>
    <dbReference type="NCBI Taxonomy" id="70586"/>
    <lineage>
        <taxon>Bacteria</taxon>
        <taxon>Pseudomonadati</taxon>
        <taxon>Pseudomonadota</taxon>
        <taxon>Betaproteobacteria</taxon>
        <taxon>Burkholderiales</taxon>
        <taxon>Aquabacterium</taxon>
    </lineage>
</organism>
<feature type="region of interest" description="Disordered" evidence="4">
    <location>
        <begin position="223"/>
        <end position="261"/>
    </location>
</feature>
<dbReference type="PANTHER" id="PTHR44858:SF1">
    <property type="entry name" value="UDP-N-ACETYLGLUCOSAMINE--PEPTIDE N-ACETYLGLUCOSAMINYLTRANSFERASE SPINDLY-RELATED"/>
    <property type="match status" value="1"/>
</dbReference>
<protein>
    <submittedName>
        <fullName evidence="7">Tetratricopeptide repeat protein</fullName>
    </submittedName>
</protein>